<dbReference type="CDD" id="cd02257">
    <property type="entry name" value="Peptidase_C19"/>
    <property type="match status" value="1"/>
</dbReference>
<feature type="region of interest" description="Disordered" evidence="1">
    <location>
        <begin position="158"/>
        <end position="202"/>
    </location>
</feature>
<dbReference type="GO" id="GO:0004843">
    <property type="term" value="F:cysteine-type deubiquitinase activity"/>
    <property type="evidence" value="ECO:0007669"/>
    <property type="project" value="InterPro"/>
</dbReference>
<evidence type="ECO:0000259" key="2">
    <source>
        <dbReference type="PROSITE" id="PS50235"/>
    </source>
</evidence>
<dbReference type="InterPro" id="IPR050164">
    <property type="entry name" value="Peptidase_C19"/>
</dbReference>
<feature type="region of interest" description="Disordered" evidence="1">
    <location>
        <begin position="88"/>
        <end position="119"/>
    </location>
</feature>
<accession>A0AAN8A335</accession>
<dbReference type="GO" id="GO:0005634">
    <property type="term" value="C:nucleus"/>
    <property type="evidence" value="ECO:0007669"/>
    <property type="project" value="TreeGrafter"/>
</dbReference>
<dbReference type="Pfam" id="PF00443">
    <property type="entry name" value="UCH"/>
    <property type="match status" value="1"/>
</dbReference>
<dbReference type="GO" id="GO:0003678">
    <property type="term" value="F:DNA helicase activity"/>
    <property type="evidence" value="ECO:0007669"/>
    <property type="project" value="UniProtKB-EC"/>
</dbReference>
<protein>
    <submittedName>
        <fullName evidence="3">ATP-dependent DNA helicase srs2</fullName>
        <ecNumber evidence="3">3.6.4.12</ecNumber>
    </submittedName>
</protein>
<comment type="caution">
    <text evidence="3">The sequence shown here is derived from an EMBL/GenBank/DDBJ whole genome shotgun (WGS) entry which is preliminary data.</text>
</comment>
<dbReference type="Proteomes" id="UP001310594">
    <property type="component" value="Unassembled WGS sequence"/>
</dbReference>
<keyword evidence="3" id="KW-0547">Nucleotide-binding</keyword>
<feature type="compositionally biased region" description="Low complexity" evidence="1">
    <location>
        <begin position="167"/>
        <end position="183"/>
    </location>
</feature>
<evidence type="ECO:0000313" key="4">
    <source>
        <dbReference type="Proteomes" id="UP001310594"/>
    </source>
</evidence>
<keyword evidence="3" id="KW-0347">Helicase</keyword>
<dbReference type="PANTHER" id="PTHR24006:SF943">
    <property type="entry name" value="UBIQUITIN CARBOXYL-TERMINAL HYDROLASE PUF"/>
    <property type="match status" value="1"/>
</dbReference>
<dbReference type="EC" id="3.6.4.12" evidence="3"/>
<feature type="region of interest" description="Disordered" evidence="1">
    <location>
        <begin position="219"/>
        <end position="344"/>
    </location>
</feature>
<dbReference type="InterPro" id="IPR001394">
    <property type="entry name" value="Peptidase_C19_UCH"/>
</dbReference>
<name>A0AAN8A335_9PEZI</name>
<feature type="domain" description="USP" evidence="2">
    <location>
        <begin position="344"/>
        <end position="677"/>
    </location>
</feature>
<evidence type="ECO:0000313" key="3">
    <source>
        <dbReference type="EMBL" id="KAK5700592.1"/>
    </source>
</evidence>
<dbReference type="PANTHER" id="PTHR24006">
    <property type="entry name" value="UBIQUITIN CARBOXYL-TERMINAL HYDROLASE"/>
    <property type="match status" value="1"/>
</dbReference>
<feature type="compositionally biased region" description="Basic and acidic residues" evidence="1">
    <location>
        <begin position="88"/>
        <end position="97"/>
    </location>
</feature>
<evidence type="ECO:0000256" key="1">
    <source>
        <dbReference type="SAM" id="MobiDB-lite"/>
    </source>
</evidence>
<dbReference type="PROSITE" id="PS50235">
    <property type="entry name" value="USP_3"/>
    <property type="match status" value="1"/>
</dbReference>
<gene>
    <name evidence="3" type="primary">srs2_1</name>
    <name evidence="3" type="ORF">LTR97_005109</name>
</gene>
<proteinExistence type="predicted"/>
<dbReference type="Gene3D" id="3.90.70.10">
    <property type="entry name" value="Cysteine proteinases"/>
    <property type="match status" value="1"/>
</dbReference>
<organism evidence="3 4">
    <name type="scientific">Elasticomyces elasticus</name>
    <dbReference type="NCBI Taxonomy" id="574655"/>
    <lineage>
        <taxon>Eukaryota</taxon>
        <taxon>Fungi</taxon>
        <taxon>Dikarya</taxon>
        <taxon>Ascomycota</taxon>
        <taxon>Pezizomycotina</taxon>
        <taxon>Dothideomycetes</taxon>
        <taxon>Dothideomycetidae</taxon>
        <taxon>Mycosphaerellales</taxon>
        <taxon>Teratosphaeriaceae</taxon>
        <taxon>Elasticomyces</taxon>
    </lineage>
</organism>
<dbReference type="EMBL" id="JAVRQU010000007">
    <property type="protein sequence ID" value="KAK5700592.1"/>
    <property type="molecule type" value="Genomic_DNA"/>
</dbReference>
<feature type="region of interest" description="Disordered" evidence="1">
    <location>
        <begin position="660"/>
        <end position="679"/>
    </location>
</feature>
<dbReference type="SUPFAM" id="SSF54001">
    <property type="entry name" value="Cysteine proteinases"/>
    <property type="match status" value="1"/>
</dbReference>
<feature type="compositionally biased region" description="Basic and acidic residues" evidence="1">
    <location>
        <begin position="306"/>
        <end position="344"/>
    </location>
</feature>
<dbReference type="InterPro" id="IPR028889">
    <property type="entry name" value="USP"/>
</dbReference>
<dbReference type="InterPro" id="IPR038765">
    <property type="entry name" value="Papain-like_cys_pep_sf"/>
</dbReference>
<feature type="compositionally biased region" description="Basic and acidic residues" evidence="1">
    <location>
        <begin position="246"/>
        <end position="260"/>
    </location>
</feature>
<dbReference type="GO" id="GO:0016579">
    <property type="term" value="P:protein deubiquitination"/>
    <property type="evidence" value="ECO:0007669"/>
    <property type="project" value="InterPro"/>
</dbReference>
<sequence length="679" mass="73081">MASPVDSGMLKDSTKTKGNMPRSGSGSGSMPTKKITRVAVPRGGAEKVTAPAARLQARVTKQEKKGGMSVKTALAKATERWEQLADARKKFETEPAAKKTGGRFELSSTPMESLKSAKERRYRECLKEIETACAEQGISLSLKGLPGPSEIRIAIAGKQQGTRPSPAKHSSMVAASKSAVAPATYGGGERSAATKRKRTDLDDDIACAKRAKLGVLAEEEVGGTEKVVVPKGVKRKSEAVDAEDESGAKKARTEPARVDPGKSTSKAAKKPSPRKTEHQKMAPKSASQSKKLGDEAAGSDSVMGEVKGEGKTADEVKVKKIGDGKRSGEENVKTETKDDGTKPTGAYRHDSECFSIAVIQLLVAALDGKDLDEVLGPVNGNVALDVDTDTACQLNKGMKLSARSMDDVPRTVRKAVKALGDHAKIGLKNKLRQILHDLRDDQTSKAVSLYSFQTLFAVGSVDDQERSHLDGRTQQDSFEFFQKLMNVLCDGDDATASDALKSLFEVSTTTSCICNAGNVKDATPQPKAMYHTVIVPADKAADGQAHDLQRLINDSMQNETERVCSECTEPLVEVIKVTSESEYVILHLSRAKFADNVSFKAQTEVAMLPAAGVSFGDSQYDLAAAVMHRGNTPNLGHYTTYRKHAGEWWLLNDNKVTKKLPTDSEESKSTMLLLKKRQS</sequence>
<dbReference type="GO" id="GO:0005829">
    <property type="term" value="C:cytosol"/>
    <property type="evidence" value="ECO:0007669"/>
    <property type="project" value="TreeGrafter"/>
</dbReference>
<reference evidence="3" key="1">
    <citation type="submission" date="2023-08" db="EMBL/GenBank/DDBJ databases">
        <title>Black Yeasts Isolated from many extreme environments.</title>
        <authorList>
            <person name="Coleine C."/>
            <person name="Stajich J.E."/>
            <person name="Selbmann L."/>
        </authorList>
    </citation>
    <scope>NUCLEOTIDE SEQUENCE</scope>
    <source>
        <strain evidence="3">CCFEE 5810</strain>
    </source>
</reference>
<keyword evidence="3" id="KW-0067">ATP-binding</keyword>
<feature type="region of interest" description="Disordered" evidence="1">
    <location>
        <begin position="1"/>
        <end position="70"/>
    </location>
</feature>
<dbReference type="AlphaFoldDB" id="A0AAN8A335"/>
<keyword evidence="3" id="KW-0378">Hydrolase</keyword>